<dbReference type="EMBL" id="CADEAL010000426">
    <property type="protein sequence ID" value="CAB1420001.1"/>
    <property type="molecule type" value="Genomic_DNA"/>
</dbReference>
<protein>
    <submittedName>
        <fullName evidence="2">Uncharacterized protein</fullName>
    </submittedName>
</protein>
<feature type="region of interest" description="Disordered" evidence="1">
    <location>
        <begin position="1"/>
        <end position="22"/>
    </location>
</feature>
<reference evidence="2" key="1">
    <citation type="submission" date="2020-03" db="EMBL/GenBank/DDBJ databases">
        <authorList>
            <person name="Weist P."/>
        </authorList>
    </citation>
    <scope>NUCLEOTIDE SEQUENCE</scope>
</reference>
<gene>
    <name evidence="2" type="ORF">PLEPLA_LOCUS7852</name>
</gene>
<accession>A0A9N7YBU2</accession>
<comment type="caution">
    <text evidence="2">The sequence shown here is derived from an EMBL/GenBank/DDBJ whole genome shotgun (WGS) entry which is preliminary data.</text>
</comment>
<evidence type="ECO:0000256" key="1">
    <source>
        <dbReference type="SAM" id="MobiDB-lite"/>
    </source>
</evidence>
<feature type="compositionally biased region" description="Polar residues" evidence="1">
    <location>
        <begin position="1"/>
        <end position="12"/>
    </location>
</feature>
<sequence length="155" mass="17516">MCSLHTFQSTATRRLLRSGHRDQPWRKDGRVFVAGKTHDFFQRRREDGAEQSSRHSEEIYRRRKHCHALLHAPLPSIRSLLLCSRTEGSVLRDPSRAQREHHAAFEGKYLGEVVSGIGGGCDVPCSVLWLSCILTLLRSCFVAMLQAASSDLFPT</sequence>
<proteinExistence type="predicted"/>
<dbReference type="AlphaFoldDB" id="A0A9N7YBU2"/>
<dbReference type="Proteomes" id="UP001153269">
    <property type="component" value="Unassembled WGS sequence"/>
</dbReference>
<organism evidence="2 3">
    <name type="scientific">Pleuronectes platessa</name>
    <name type="common">European plaice</name>
    <dbReference type="NCBI Taxonomy" id="8262"/>
    <lineage>
        <taxon>Eukaryota</taxon>
        <taxon>Metazoa</taxon>
        <taxon>Chordata</taxon>
        <taxon>Craniata</taxon>
        <taxon>Vertebrata</taxon>
        <taxon>Euteleostomi</taxon>
        <taxon>Actinopterygii</taxon>
        <taxon>Neopterygii</taxon>
        <taxon>Teleostei</taxon>
        <taxon>Neoteleostei</taxon>
        <taxon>Acanthomorphata</taxon>
        <taxon>Carangaria</taxon>
        <taxon>Pleuronectiformes</taxon>
        <taxon>Pleuronectoidei</taxon>
        <taxon>Pleuronectidae</taxon>
        <taxon>Pleuronectes</taxon>
    </lineage>
</organism>
<name>A0A9N7YBU2_PLEPL</name>
<keyword evidence="3" id="KW-1185">Reference proteome</keyword>
<evidence type="ECO:0000313" key="3">
    <source>
        <dbReference type="Proteomes" id="UP001153269"/>
    </source>
</evidence>
<evidence type="ECO:0000313" key="2">
    <source>
        <dbReference type="EMBL" id="CAB1420001.1"/>
    </source>
</evidence>